<protein>
    <recommendedName>
        <fullName evidence="1">BTB domain-containing protein</fullName>
    </recommendedName>
</protein>
<reference evidence="2" key="1">
    <citation type="journal article" date="2020" name="Nature">
        <title>Giant virus diversity and host interactions through global metagenomics.</title>
        <authorList>
            <person name="Schulz F."/>
            <person name="Roux S."/>
            <person name="Paez-Espino D."/>
            <person name="Jungbluth S."/>
            <person name="Walsh D.A."/>
            <person name="Denef V.J."/>
            <person name="McMahon K.D."/>
            <person name="Konstantinidis K.T."/>
            <person name="Eloe-Fadrosh E.A."/>
            <person name="Kyrpides N.C."/>
            <person name="Woyke T."/>
        </authorList>
    </citation>
    <scope>NUCLEOTIDE SEQUENCE</scope>
    <source>
        <strain evidence="2">GVMAG-M-3300020192-26</strain>
    </source>
</reference>
<dbReference type="Pfam" id="PF02214">
    <property type="entry name" value="BTB_2"/>
    <property type="match status" value="1"/>
</dbReference>
<dbReference type="AlphaFoldDB" id="A0A6C0C614"/>
<evidence type="ECO:0000313" key="2">
    <source>
        <dbReference type="EMBL" id="QHT00156.1"/>
    </source>
</evidence>
<dbReference type="InterPro" id="IPR011333">
    <property type="entry name" value="SKP1/BTB/POZ_sf"/>
</dbReference>
<organism evidence="2">
    <name type="scientific">viral metagenome</name>
    <dbReference type="NCBI Taxonomy" id="1070528"/>
    <lineage>
        <taxon>unclassified sequences</taxon>
        <taxon>metagenomes</taxon>
        <taxon>organismal metagenomes</taxon>
    </lineage>
</organism>
<proteinExistence type="predicted"/>
<sequence length="184" mass="21871">MSIILNVSGKIFRVLREIICKSELFKNLLEDCVIENEIIVDRSSKLFKHVYAYLLDDKYPYPKEYHSELDYYLISYDINLLYDPYGQLSNRLELLEKNVSTLNDKMFVMFDEIQEQTTDIVRELTIFTNNELNLMGSCPFNDCHREYCHYRQACTYHRGECVINGCKNIPDGRFACCRDHLFDR</sequence>
<accession>A0A6C0C614</accession>
<dbReference type="EMBL" id="MN739353">
    <property type="protein sequence ID" value="QHT00156.1"/>
    <property type="molecule type" value="Genomic_DNA"/>
</dbReference>
<dbReference type="PROSITE" id="PS50097">
    <property type="entry name" value="BTB"/>
    <property type="match status" value="1"/>
</dbReference>
<dbReference type="GO" id="GO:0051260">
    <property type="term" value="P:protein homooligomerization"/>
    <property type="evidence" value="ECO:0007669"/>
    <property type="project" value="InterPro"/>
</dbReference>
<dbReference type="SUPFAM" id="SSF54695">
    <property type="entry name" value="POZ domain"/>
    <property type="match status" value="1"/>
</dbReference>
<evidence type="ECO:0000259" key="1">
    <source>
        <dbReference type="PROSITE" id="PS50097"/>
    </source>
</evidence>
<dbReference type="InterPro" id="IPR000210">
    <property type="entry name" value="BTB/POZ_dom"/>
</dbReference>
<name>A0A6C0C614_9ZZZZ</name>
<dbReference type="Gene3D" id="3.30.710.10">
    <property type="entry name" value="Potassium Channel Kv1.1, Chain A"/>
    <property type="match status" value="1"/>
</dbReference>
<dbReference type="InterPro" id="IPR003131">
    <property type="entry name" value="T1-type_BTB"/>
</dbReference>
<feature type="domain" description="BTB" evidence="1">
    <location>
        <begin position="1"/>
        <end position="63"/>
    </location>
</feature>